<organism evidence="3 4">
    <name type="scientific">Mycena indigotica</name>
    <dbReference type="NCBI Taxonomy" id="2126181"/>
    <lineage>
        <taxon>Eukaryota</taxon>
        <taxon>Fungi</taxon>
        <taxon>Dikarya</taxon>
        <taxon>Basidiomycota</taxon>
        <taxon>Agaricomycotina</taxon>
        <taxon>Agaricomycetes</taxon>
        <taxon>Agaricomycetidae</taxon>
        <taxon>Agaricales</taxon>
        <taxon>Marasmiineae</taxon>
        <taxon>Mycenaceae</taxon>
        <taxon>Mycena</taxon>
    </lineage>
</organism>
<dbReference type="EMBL" id="JACAZF010000006">
    <property type="protein sequence ID" value="KAF7301761.1"/>
    <property type="molecule type" value="Genomic_DNA"/>
</dbReference>
<keyword evidence="2" id="KW-0472">Membrane</keyword>
<accession>A0A8H6SLT1</accession>
<name>A0A8H6SLT1_9AGAR</name>
<feature type="region of interest" description="Disordered" evidence="1">
    <location>
        <begin position="279"/>
        <end position="298"/>
    </location>
</feature>
<proteinExistence type="predicted"/>
<protein>
    <recommendedName>
        <fullName evidence="5">Transmembrane protein</fullName>
    </recommendedName>
</protein>
<gene>
    <name evidence="3" type="ORF">MIND_00741700</name>
</gene>
<evidence type="ECO:0000313" key="4">
    <source>
        <dbReference type="Proteomes" id="UP000636479"/>
    </source>
</evidence>
<evidence type="ECO:0008006" key="5">
    <source>
        <dbReference type="Google" id="ProtNLM"/>
    </source>
</evidence>
<dbReference type="Gene3D" id="2.60.120.260">
    <property type="entry name" value="Galactose-binding domain-like"/>
    <property type="match status" value="2"/>
</dbReference>
<feature type="compositionally biased region" description="Polar residues" evidence="1">
    <location>
        <begin position="357"/>
        <end position="370"/>
    </location>
</feature>
<keyword evidence="2" id="KW-1133">Transmembrane helix</keyword>
<dbReference type="RefSeq" id="XP_037219761.1">
    <property type="nucleotide sequence ID" value="XM_037364117.1"/>
</dbReference>
<sequence>MALKSWNLTIPNTSPAFSYHPYSDGLNTAYGFQIAFSTAFNTQPGEMGQGSSAHVTSLNGAGFLLDFYGNAVYVHGSSSASYDVTLDGTAPVAMPPDDTTGVLFAKDNLIEEHHSITFTTRVATVTGQLFNLTDAVISSSDRILPSQLGFDSSDAFFTYSGRWTTNTVTGVPNNTETRPFQQTTDLGASVLFSFTNASAFAVHGSLNFGHGLYSVSVDNSVPQQMNGSTFWLVPDTVLFFQSGLDPDRSHSVNITNLSANGKFTLSSVVVYALAASVDSPPSSPTSGSPPSGPSSPHKTAAFAAIAGTTVGVVVLLSALLCLFYLRARRKRPAAAAVSPFVAQAAPIASDRKGGNRTAPNDHSPSRTPSPDVNHLLELIAQRIDRRPMEADSASPPRYDYNP</sequence>
<evidence type="ECO:0000256" key="1">
    <source>
        <dbReference type="SAM" id="MobiDB-lite"/>
    </source>
</evidence>
<evidence type="ECO:0000313" key="3">
    <source>
        <dbReference type="EMBL" id="KAF7301761.1"/>
    </source>
</evidence>
<reference evidence="3" key="1">
    <citation type="submission" date="2020-05" db="EMBL/GenBank/DDBJ databases">
        <title>Mycena genomes resolve the evolution of fungal bioluminescence.</title>
        <authorList>
            <person name="Tsai I.J."/>
        </authorList>
    </citation>
    <scope>NUCLEOTIDE SEQUENCE</scope>
    <source>
        <strain evidence="3">171206Taipei</strain>
    </source>
</reference>
<dbReference type="GeneID" id="59346633"/>
<keyword evidence="4" id="KW-1185">Reference proteome</keyword>
<dbReference type="Proteomes" id="UP000636479">
    <property type="component" value="Unassembled WGS sequence"/>
</dbReference>
<keyword evidence="2" id="KW-0812">Transmembrane</keyword>
<evidence type="ECO:0000256" key="2">
    <source>
        <dbReference type="SAM" id="Phobius"/>
    </source>
</evidence>
<dbReference type="AlphaFoldDB" id="A0A8H6SLT1"/>
<dbReference type="OrthoDB" id="2576334at2759"/>
<feature type="region of interest" description="Disordered" evidence="1">
    <location>
        <begin position="348"/>
        <end position="402"/>
    </location>
</feature>
<feature type="transmembrane region" description="Helical" evidence="2">
    <location>
        <begin position="300"/>
        <end position="325"/>
    </location>
</feature>
<comment type="caution">
    <text evidence="3">The sequence shown here is derived from an EMBL/GenBank/DDBJ whole genome shotgun (WGS) entry which is preliminary data.</text>
</comment>